<reference evidence="1" key="2">
    <citation type="journal article" date="2015" name="Fish Shellfish Immunol.">
        <title>Early steps in the European eel (Anguilla anguilla)-Vibrio vulnificus interaction in the gills: Role of the RtxA13 toxin.</title>
        <authorList>
            <person name="Callol A."/>
            <person name="Pajuelo D."/>
            <person name="Ebbesson L."/>
            <person name="Teles M."/>
            <person name="MacKenzie S."/>
            <person name="Amaro C."/>
        </authorList>
    </citation>
    <scope>NUCLEOTIDE SEQUENCE</scope>
</reference>
<protein>
    <submittedName>
        <fullName evidence="1">Uncharacterized protein</fullName>
    </submittedName>
</protein>
<accession>A0A0E9WIF0</accession>
<sequence length="45" mass="5509">MHPFMSQTRQYKFCNLLNMVMHIRESAYILSLFSELEHSIHRMHT</sequence>
<proteinExistence type="predicted"/>
<reference evidence="1" key="1">
    <citation type="submission" date="2014-11" db="EMBL/GenBank/DDBJ databases">
        <authorList>
            <person name="Amaro Gonzalez C."/>
        </authorList>
    </citation>
    <scope>NUCLEOTIDE SEQUENCE</scope>
</reference>
<name>A0A0E9WIF0_ANGAN</name>
<organism evidence="1">
    <name type="scientific">Anguilla anguilla</name>
    <name type="common">European freshwater eel</name>
    <name type="synonym">Muraena anguilla</name>
    <dbReference type="NCBI Taxonomy" id="7936"/>
    <lineage>
        <taxon>Eukaryota</taxon>
        <taxon>Metazoa</taxon>
        <taxon>Chordata</taxon>
        <taxon>Craniata</taxon>
        <taxon>Vertebrata</taxon>
        <taxon>Euteleostomi</taxon>
        <taxon>Actinopterygii</taxon>
        <taxon>Neopterygii</taxon>
        <taxon>Teleostei</taxon>
        <taxon>Anguilliformes</taxon>
        <taxon>Anguillidae</taxon>
        <taxon>Anguilla</taxon>
    </lineage>
</organism>
<dbReference type="EMBL" id="GBXM01018430">
    <property type="protein sequence ID" value="JAH90147.1"/>
    <property type="molecule type" value="Transcribed_RNA"/>
</dbReference>
<dbReference type="AlphaFoldDB" id="A0A0E9WIF0"/>
<evidence type="ECO:0000313" key="1">
    <source>
        <dbReference type="EMBL" id="JAH90147.1"/>
    </source>
</evidence>